<accession>A0ABD0ZNS6</accession>
<name>A0ABD0ZNS6_CARAN</name>
<evidence type="ECO:0000256" key="1">
    <source>
        <dbReference type="SAM" id="Phobius"/>
    </source>
</evidence>
<feature type="transmembrane region" description="Helical" evidence="1">
    <location>
        <begin position="6"/>
        <end position="23"/>
    </location>
</feature>
<keyword evidence="3" id="KW-1185">Reference proteome</keyword>
<protein>
    <submittedName>
        <fullName evidence="2">Translocon at the outer membrane of chloroplasts 64</fullName>
    </submittedName>
</protein>
<sequence>MASPAANLWVLLGLGLAGILLVSKKLKKAVREDFGAFIDKLLLLPPPQPAPPKAPHPLTGLSFAVSDVLRYWLWSSRLGQDA</sequence>
<reference evidence="2 3" key="1">
    <citation type="submission" date="2024-04" db="EMBL/GenBank/DDBJ databases">
        <title>Genome assembly C_amara_ONT_v2.</title>
        <authorList>
            <person name="Yant L."/>
            <person name="Moore C."/>
            <person name="Slenker M."/>
        </authorList>
    </citation>
    <scope>NUCLEOTIDE SEQUENCE [LARGE SCALE GENOMIC DNA]</scope>
    <source>
        <tissue evidence="2">Leaf</tissue>
    </source>
</reference>
<proteinExistence type="predicted"/>
<comment type="caution">
    <text evidence="2">The sequence shown here is derived from an EMBL/GenBank/DDBJ whole genome shotgun (WGS) entry which is preliminary data.</text>
</comment>
<keyword evidence="1" id="KW-0472">Membrane</keyword>
<keyword evidence="1" id="KW-0812">Transmembrane</keyword>
<gene>
    <name evidence="2" type="ORF">V5N11_013462</name>
</gene>
<dbReference type="EMBL" id="JBANAX010000804">
    <property type="protein sequence ID" value="KAL1192929.1"/>
    <property type="molecule type" value="Genomic_DNA"/>
</dbReference>
<evidence type="ECO:0000313" key="2">
    <source>
        <dbReference type="EMBL" id="KAL1192929.1"/>
    </source>
</evidence>
<dbReference type="Proteomes" id="UP001558713">
    <property type="component" value="Unassembled WGS sequence"/>
</dbReference>
<dbReference type="PANTHER" id="PTHR46310">
    <property type="entry name" value="AMIDASE 1"/>
    <property type="match status" value="1"/>
</dbReference>
<dbReference type="AlphaFoldDB" id="A0ABD0ZNS6"/>
<organism evidence="2 3">
    <name type="scientific">Cardamine amara subsp. amara</name>
    <dbReference type="NCBI Taxonomy" id="228776"/>
    <lineage>
        <taxon>Eukaryota</taxon>
        <taxon>Viridiplantae</taxon>
        <taxon>Streptophyta</taxon>
        <taxon>Embryophyta</taxon>
        <taxon>Tracheophyta</taxon>
        <taxon>Spermatophyta</taxon>
        <taxon>Magnoliopsida</taxon>
        <taxon>eudicotyledons</taxon>
        <taxon>Gunneridae</taxon>
        <taxon>Pentapetalae</taxon>
        <taxon>rosids</taxon>
        <taxon>malvids</taxon>
        <taxon>Brassicales</taxon>
        <taxon>Brassicaceae</taxon>
        <taxon>Cardamineae</taxon>
        <taxon>Cardamine</taxon>
    </lineage>
</organism>
<evidence type="ECO:0000313" key="3">
    <source>
        <dbReference type="Proteomes" id="UP001558713"/>
    </source>
</evidence>
<dbReference type="PANTHER" id="PTHR46310:SF5">
    <property type="entry name" value="OUTER ENVELOPE PROTEIN 64, CHLOROPLASTIC"/>
    <property type="match status" value="1"/>
</dbReference>
<keyword evidence="1" id="KW-1133">Transmembrane helix</keyword>